<dbReference type="OrthoDB" id="676979at2759"/>
<keyword evidence="3" id="KW-1185">Reference proteome</keyword>
<accession>B0X8U2</accession>
<evidence type="ECO:0000313" key="3">
    <source>
        <dbReference type="Proteomes" id="UP000002320"/>
    </source>
</evidence>
<evidence type="ECO:0000313" key="2">
    <source>
        <dbReference type="EnsemblMetazoa" id="CPIJ015796-PA"/>
    </source>
</evidence>
<dbReference type="InParanoid" id="B0X8U2"/>
<proteinExistence type="predicted"/>
<protein>
    <submittedName>
        <fullName evidence="1 2">Uncharacterized protein</fullName>
    </submittedName>
</protein>
<dbReference type="Proteomes" id="UP000002320">
    <property type="component" value="Unassembled WGS sequence"/>
</dbReference>
<dbReference type="AlphaFoldDB" id="B0X8U2"/>
<dbReference type="HOGENOM" id="CLU_1628677_0_0_1"/>
<dbReference type="VEuPathDB" id="VectorBase:CPIJ015796"/>
<dbReference type="EMBL" id="DS232504">
    <property type="protein sequence ID" value="EDS42698.1"/>
    <property type="molecule type" value="Genomic_DNA"/>
</dbReference>
<gene>
    <name evidence="2" type="primary">6049286</name>
    <name evidence="1" type="ORF">CpipJ_CPIJ015796</name>
</gene>
<evidence type="ECO:0000313" key="1">
    <source>
        <dbReference type="EMBL" id="EDS42698.1"/>
    </source>
</evidence>
<dbReference type="VEuPathDB" id="VectorBase:CQUJHB015475"/>
<dbReference type="KEGG" id="cqu:CpipJ_CPIJ015796"/>
<reference evidence="2" key="2">
    <citation type="submission" date="2020-05" db="UniProtKB">
        <authorList>
            <consortium name="EnsemblMetazoa"/>
        </authorList>
    </citation>
    <scope>IDENTIFICATION</scope>
    <source>
        <strain evidence="2">JHB</strain>
    </source>
</reference>
<name>B0X8U2_CULQU</name>
<reference evidence="1" key="1">
    <citation type="submission" date="2007-03" db="EMBL/GenBank/DDBJ databases">
        <title>Annotation of Culex pipiens quinquefasciatus.</title>
        <authorList>
            <consortium name="The Broad Institute Genome Sequencing Platform"/>
            <person name="Atkinson P.W."/>
            <person name="Hemingway J."/>
            <person name="Christensen B.M."/>
            <person name="Higgs S."/>
            <person name="Kodira C."/>
            <person name="Hannick L."/>
            <person name="Megy K."/>
            <person name="O'Leary S."/>
            <person name="Pearson M."/>
            <person name="Haas B.J."/>
            <person name="Mauceli E."/>
            <person name="Wortman J.R."/>
            <person name="Lee N.H."/>
            <person name="Guigo R."/>
            <person name="Stanke M."/>
            <person name="Alvarado L."/>
            <person name="Amedeo P."/>
            <person name="Antoine C.H."/>
            <person name="Arensburger P."/>
            <person name="Bidwell S.L."/>
            <person name="Crawford M."/>
            <person name="Camaro F."/>
            <person name="Devon K."/>
            <person name="Engels R."/>
            <person name="Hammond M."/>
            <person name="Howarth C."/>
            <person name="Koehrsen M."/>
            <person name="Lawson D."/>
            <person name="Montgomery P."/>
            <person name="Nene V."/>
            <person name="Nusbaum C."/>
            <person name="Puiu D."/>
            <person name="Romero-Severson J."/>
            <person name="Severson D.W."/>
            <person name="Shumway M."/>
            <person name="Sisk P."/>
            <person name="Stolte C."/>
            <person name="Zeng Q."/>
            <person name="Eisenstadt E."/>
            <person name="Fraser-Liggett C."/>
            <person name="Strausberg R."/>
            <person name="Galagan J."/>
            <person name="Birren B."/>
            <person name="Collins F.H."/>
        </authorList>
    </citation>
    <scope>NUCLEOTIDE SEQUENCE [LARGE SCALE GENOMIC DNA]</scope>
    <source>
        <strain evidence="1">JHB</strain>
    </source>
</reference>
<sequence length="163" mass="18803">MKNWHAKNLASLGIIGNKFQSLNTVQLSRSLPNMSIFRYDKNPWNCGRLKALQFYHETRPHKVHNLSSFGFVQCVDESEVNTVAFKLPELVDLTEESLETLGGSVHRLIDDRVESGKLAEYQSRFGRMQQTLKKMAEGVSRLRNNYNMVNSTIEWLDIFKPLL</sequence>
<dbReference type="EnsemblMetazoa" id="CPIJ015796-RA">
    <property type="protein sequence ID" value="CPIJ015796-PA"/>
    <property type="gene ID" value="CPIJ015796"/>
</dbReference>
<organism>
    <name type="scientific">Culex quinquefasciatus</name>
    <name type="common">Southern house mosquito</name>
    <name type="synonym">Culex pungens</name>
    <dbReference type="NCBI Taxonomy" id="7176"/>
    <lineage>
        <taxon>Eukaryota</taxon>
        <taxon>Metazoa</taxon>
        <taxon>Ecdysozoa</taxon>
        <taxon>Arthropoda</taxon>
        <taxon>Hexapoda</taxon>
        <taxon>Insecta</taxon>
        <taxon>Pterygota</taxon>
        <taxon>Neoptera</taxon>
        <taxon>Endopterygota</taxon>
        <taxon>Diptera</taxon>
        <taxon>Nematocera</taxon>
        <taxon>Culicoidea</taxon>
        <taxon>Culicidae</taxon>
        <taxon>Culicinae</taxon>
        <taxon>Culicini</taxon>
        <taxon>Culex</taxon>
        <taxon>Culex</taxon>
    </lineage>
</organism>